<dbReference type="EMBL" id="GBRH01195920">
    <property type="protein sequence ID" value="JAE01976.1"/>
    <property type="molecule type" value="Transcribed_RNA"/>
</dbReference>
<protein>
    <submittedName>
        <fullName evidence="2">Uncharacterized protein</fullName>
    </submittedName>
</protein>
<name>A0A0A9EVQ7_ARUDO</name>
<proteinExistence type="predicted"/>
<keyword evidence="1" id="KW-0812">Transmembrane</keyword>
<keyword evidence="1" id="KW-0472">Membrane</keyword>
<evidence type="ECO:0000313" key="2">
    <source>
        <dbReference type="EMBL" id="JAE01976.1"/>
    </source>
</evidence>
<reference evidence="2" key="1">
    <citation type="submission" date="2014-09" db="EMBL/GenBank/DDBJ databases">
        <authorList>
            <person name="Magalhaes I.L.F."/>
            <person name="Oliveira U."/>
            <person name="Santos F.R."/>
            <person name="Vidigal T.H.D.A."/>
            <person name="Brescovit A.D."/>
            <person name="Santos A.J."/>
        </authorList>
    </citation>
    <scope>NUCLEOTIDE SEQUENCE</scope>
    <source>
        <tissue evidence="2">Shoot tissue taken approximately 20 cm above the soil surface</tissue>
    </source>
</reference>
<evidence type="ECO:0000256" key="1">
    <source>
        <dbReference type="SAM" id="Phobius"/>
    </source>
</evidence>
<feature type="transmembrane region" description="Helical" evidence="1">
    <location>
        <begin position="12"/>
        <end position="31"/>
    </location>
</feature>
<accession>A0A0A9EVQ7</accession>
<reference evidence="2" key="2">
    <citation type="journal article" date="2015" name="Data Brief">
        <title>Shoot transcriptome of the giant reed, Arundo donax.</title>
        <authorList>
            <person name="Barrero R.A."/>
            <person name="Guerrero F.D."/>
            <person name="Moolhuijzen P."/>
            <person name="Goolsby J.A."/>
            <person name="Tidwell J."/>
            <person name="Bellgard S.E."/>
            <person name="Bellgard M.I."/>
        </authorList>
    </citation>
    <scope>NUCLEOTIDE SEQUENCE</scope>
    <source>
        <tissue evidence="2">Shoot tissue taken approximately 20 cm above the soil surface</tissue>
    </source>
</reference>
<dbReference type="AlphaFoldDB" id="A0A0A9EVQ7"/>
<keyword evidence="1" id="KW-1133">Transmembrane helix</keyword>
<organism evidence="2">
    <name type="scientific">Arundo donax</name>
    <name type="common">Giant reed</name>
    <name type="synonym">Donax arundinaceus</name>
    <dbReference type="NCBI Taxonomy" id="35708"/>
    <lineage>
        <taxon>Eukaryota</taxon>
        <taxon>Viridiplantae</taxon>
        <taxon>Streptophyta</taxon>
        <taxon>Embryophyta</taxon>
        <taxon>Tracheophyta</taxon>
        <taxon>Spermatophyta</taxon>
        <taxon>Magnoliopsida</taxon>
        <taxon>Liliopsida</taxon>
        <taxon>Poales</taxon>
        <taxon>Poaceae</taxon>
        <taxon>PACMAD clade</taxon>
        <taxon>Arundinoideae</taxon>
        <taxon>Arundineae</taxon>
        <taxon>Arundo</taxon>
    </lineage>
</organism>
<sequence length="53" mass="6083">MLFGKPPSTSLLKLMIIILYLLGPVEMWGILSSKQFHHNPQSKRALNFFLPTK</sequence>